<keyword evidence="2" id="KW-1133">Transmembrane helix</keyword>
<evidence type="ECO:0000313" key="4">
    <source>
        <dbReference type="Proteomes" id="UP000494363"/>
    </source>
</evidence>
<feature type="transmembrane region" description="Helical" evidence="2">
    <location>
        <begin position="43"/>
        <end position="64"/>
    </location>
</feature>
<keyword evidence="4" id="KW-1185">Reference proteome</keyword>
<protein>
    <submittedName>
        <fullName evidence="3">Uncharacterized protein</fullName>
    </submittedName>
</protein>
<dbReference type="AlphaFoldDB" id="A0A6J5F6A5"/>
<accession>A0A6J5F6A5</accession>
<feature type="compositionally biased region" description="Basic and acidic residues" evidence="1">
    <location>
        <begin position="1"/>
        <end position="11"/>
    </location>
</feature>
<reference evidence="3 4" key="1">
    <citation type="submission" date="2020-04" db="EMBL/GenBank/DDBJ databases">
        <authorList>
            <person name="De Canck E."/>
        </authorList>
    </citation>
    <scope>NUCLEOTIDE SEQUENCE [LARGE SCALE GENOMIC DNA]</scope>
    <source>
        <strain evidence="3 4">LMG 29542</strain>
    </source>
</reference>
<feature type="region of interest" description="Disordered" evidence="1">
    <location>
        <begin position="1"/>
        <end position="27"/>
    </location>
</feature>
<dbReference type="EMBL" id="CADIKH010000113">
    <property type="protein sequence ID" value="CAB3774400.1"/>
    <property type="molecule type" value="Genomic_DNA"/>
</dbReference>
<feature type="compositionally biased region" description="Polar residues" evidence="1">
    <location>
        <begin position="16"/>
        <end position="27"/>
    </location>
</feature>
<keyword evidence="2" id="KW-0472">Membrane</keyword>
<dbReference type="Proteomes" id="UP000494363">
    <property type="component" value="Unassembled WGS sequence"/>
</dbReference>
<gene>
    <name evidence="3" type="ORF">LMG29542_07781</name>
</gene>
<keyword evidence="2" id="KW-0812">Transmembrane</keyword>
<evidence type="ECO:0000256" key="2">
    <source>
        <dbReference type="SAM" id="Phobius"/>
    </source>
</evidence>
<organism evidence="3 4">
    <name type="scientific">Paraburkholderia humisilvae</name>
    <dbReference type="NCBI Taxonomy" id="627669"/>
    <lineage>
        <taxon>Bacteria</taxon>
        <taxon>Pseudomonadati</taxon>
        <taxon>Pseudomonadota</taxon>
        <taxon>Betaproteobacteria</taxon>
        <taxon>Burkholderiales</taxon>
        <taxon>Burkholderiaceae</taxon>
        <taxon>Paraburkholderia</taxon>
    </lineage>
</organism>
<evidence type="ECO:0000256" key="1">
    <source>
        <dbReference type="SAM" id="MobiDB-lite"/>
    </source>
</evidence>
<proteinExistence type="predicted"/>
<sequence>MCEKEGDDTRPMNRATPPQDSTVAVSAQTEIGTDALTRQSYTYPLLLGTFIYISIIRLLIFISLMRD</sequence>
<name>A0A6J5F6A5_9BURK</name>
<evidence type="ECO:0000313" key="3">
    <source>
        <dbReference type="EMBL" id="CAB3774400.1"/>
    </source>
</evidence>